<reference evidence="7 8" key="1">
    <citation type="submission" date="2020-03" db="EMBL/GenBank/DDBJ databases">
        <title>Genomic Encyclopedia of Type Strains, Phase IV (KMG-IV): sequencing the most valuable type-strain genomes for metagenomic binning, comparative biology and taxonomic classification.</title>
        <authorList>
            <person name="Goeker M."/>
        </authorList>
    </citation>
    <scope>NUCLEOTIDE SEQUENCE [LARGE SCALE GENOMIC DNA]</scope>
    <source>
        <strain evidence="7 8">DSM 102865</strain>
    </source>
</reference>
<organism evidence="7 8">
    <name type="scientific">Dyadobacter arcticus</name>
    <dbReference type="NCBI Taxonomy" id="1078754"/>
    <lineage>
        <taxon>Bacteria</taxon>
        <taxon>Pseudomonadati</taxon>
        <taxon>Bacteroidota</taxon>
        <taxon>Cytophagia</taxon>
        <taxon>Cytophagales</taxon>
        <taxon>Spirosomataceae</taxon>
        <taxon>Dyadobacter</taxon>
    </lineage>
</organism>
<dbReference type="PANTHER" id="PTHR10057">
    <property type="entry name" value="PERIPHERAL-TYPE BENZODIAZEPINE RECEPTOR"/>
    <property type="match status" value="1"/>
</dbReference>
<dbReference type="Pfam" id="PF03073">
    <property type="entry name" value="TspO_MBR"/>
    <property type="match status" value="1"/>
</dbReference>
<keyword evidence="3 6" id="KW-0812">Transmembrane</keyword>
<accession>A0ABX0UNX3</accession>
<evidence type="ECO:0000256" key="6">
    <source>
        <dbReference type="SAM" id="Phobius"/>
    </source>
</evidence>
<proteinExistence type="inferred from homology"/>
<dbReference type="InterPro" id="IPR038330">
    <property type="entry name" value="TspO/MBR-related_sf"/>
</dbReference>
<dbReference type="InterPro" id="IPR004307">
    <property type="entry name" value="TspO_MBR"/>
</dbReference>
<keyword evidence="8" id="KW-1185">Reference proteome</keyword>
<evidence type="ECO:0000256" key="5">
    <source>
        <dbReference type="ARBA" id="ARBA00023136"/>
    </source>
</evidence>
<comment type="similarity">
    <text evidence="2">Belongs to the TspO/BZRP family.</text>
</comment>
<name>A0ABX0UNX3_9BACT</name>
<sequence>MIFFVANIISFIPAGYNGDEAFYNNFSQPSVAPPDWLFAPMWLFLNITSLIGLYTISNLPANTKNRRSIILLEYIAWILFAIFTFLYFYLKSPILGAVDTLLGLLVVVLVTMMSYPISKKSFWCFLPRLLWLILAGYVSVWVALNNQDIFLSIGPFLK</sequence>
<feature type="transmembrane region" description="Helical" evidence="6">
    <location>
        <begin position="94"/>
        <end position="113"/>
    </location>
</feature>
<evidence type="ECO:0000256" key="1">
    <source>
        <dbReference type="ARBA" id="ARBA00004141"/>
    </source>
</evidence>
<comment type="subcellular location">
    <subcellularLocation>
        <location evidence="1">Membrane</location>
        <topology evidence="1">Multi-pass membrane protein</topology>
    </subcellularLocation>
</comment>
<comment type="caution">
    <text evidence="7">The sequence shown here is derived from an EMBL/GenBank/DDBJ whole genome shotgun (WGS) entry which is preliminary data.</text>
</comment>
<evidence type="ECO:0000313" key="7">
    <source>
        <dbReference type="EMBL" id="NIJ54637.1"/>
    </source>
</evidence>
<evidence type="ECO:0000256" key="3">
    <source>
        <dbReference type="ARBA" id="ARBA00022692"/>
    </source>
</evidence>
<evidence type="ECO:0000313" key="8">
    <source>
        <dbReference type="Proteomes" id="UP001179181"/>
    </source>
</evidence>
<dbReference type="CDD" id="cd15904">
    <property type="entry name" value="TSPO_MBR"/>
    <property type="match status" value="1"/>
</dbReference>
<dbReference type="Gene3D" id="1.20.1260.100">
    <property type="entry name" value="TspO/MBR protein"/>
    <property type="match status" value="1"/>
</dbReference>
<feature type="transmembrane region" description="Helical" evidence="6">
    <location>
        <begin position="125"/>
        <end position="144"/>
    </location>
</feature>
<feature type="transmembrane region" description="Helical" evidence="6">
    <location>
        <begin position="68"/>
        <end position="88"/>
    </location>
</feature>
<dbReference type="RefSeq" id="WP_167273081.1">
    <property type="nucleotide sequence ID" value="NZ_JAASQJ010000003.1"/>
</dbReference>
<protein>
    <submittedName>
        <fullName evidence="7">Tryptophan-rich sensory protein</fullName>
    </submittedName>
</protein>
<dbReference type="PANTHER" id="PTHR10057:SF0">
    <property type="entry name" value="TRANSLOCATOR PROTEIN"/>
    <property type="match status" value="1"/>
</dbReference>
<keyword evidence="5 6" id="KW-0472">Membrane</keyword>
<gene>
    <name evidence="7" type="ORF">FHS68_003819</name>
</gene>
<evidence type="ECO:0000256" key="2">
    <source>
        <dbReference type="ARBA" id="ARBA00007524"/>
    </source>
</evidence>
<keyword evidence="4 6" id="KW-1133">Transmembrane helix</keyword>
<feature type="transmembrane region" description="Helical" evidence="6">
    <location>
        <begin position="36"/>
        <end position="56"/>
    </location>
</feature>
<evidence type="ECO:0000256" key="4">
    <source>
        <dbReference type="ARBA" id="ARBA00022989"/>
    </source>
</evidence>
<dbReference type="Proteomes" id="UP001179181">
    <property type="component" value="Unassembled WGS sequence"/>
</dbReference>
<dbReference type="EMBL" id="JAASQJ010000003">
    <property type="protein sequence ID" value="NIJ54637.1"/>
    <property type="molecule type" value="Genomic_DNA"/>
</dbReference>